<evidence type="ECO:0000313" key="2">
    <source>
        <dbReference type="EMBL" id="JAA60867.1"/>
    </source>
</evidence>
<dbReference type="AlphaFoldDB" id="L7MAF7"/>
<dbReference type="InterPro" id="IPR036084">
    <property type="entry name" value="Ser_inhib-like_sf"/>
</dbReference>
<dbReference type="EMBL" id="GACK01004167">
    <property type="protein sequence ID" value="JAA60867.1"/>
    <property type="molecule type" value="mRNA"/>
</dbReference>
<dbReference type="Gene3D" id="2.10.25.10">
    <property type="entry name" value="Laminin"/>
    <property type="match status" value="1"/>
</dbReference>
<name>L7MAF7_RHIPC</name>
<reference evidence="2" key="2">
    <citation type="journal article" date="2015" name="J. Proteomics">
        <title>Sexual differences in the sialomes of the zebra tick, Rhipicephalus pulchellus.</title>
        <authorList>
            <person name="Tan A.W."/>
            <person name="Francischetti I.M."/>
            <person name="Slovak M."/>
            <person name="Kini R.M."/>
            <person name="Ribeiro J.M."/>
        </authorList>
    </citation>
    <scope>NUCLEOTIDE SEQUENCE</scope>
    <source>
        <tissue evidence="2">Salivary gland</tissue>
    </source>
</reference>
<organism evidence="2">
    <name type="scientific">Rhipicephalus pulchellus</name>
    <name type="common">Yellow backed tick</name>
    <name type="synonym">Dermacentor pulchellus</name>
    <dbReference type="NCBI Taxonomy" id="72859"/>
    <lineage>
        <taxon>Eukaryota</taxon>
        <taxon>Metazoa</taxon>
        <taxon>Ecdysozoa</taxon>
        <taxon>Arthropoda</taxon>
        <taxon>Chelicerata</taxon>
        <taxon>Arachnida</taxon>
        <taxon>Acari</taxon>
        <taxon>Parasitiformes</taxon>
        <taxon>Ixodida</taxon>
        <taxon>Ixodoidea</taxon>
        <taxon>Ixodidae</taxon>
        <taxon>Rhipicephalinae</taxon>
        <taxon>Rhipicephalus</taxon>
        <taxon>Rhipicephalus</taxon>
    </lineage>
</organism>
<protein>
    <submittedName>
        <fullName evidence="2">Putative similar to chymotrypsin-elastase inhibitor ixodidin</fullName>
    </submittedName>
</protein>
<dbReference type="SUPFAM" id="SSF57567">
    <property type="entry name" value="Serine protease inhibitors"/>
    <property type="match status" value="1"/>
</dbReference>
<accession>L7MAF7</accession>
<keyword evidence="1" id="KW-0732">Signal</keyword>
<feature type="signal peptide" evidence="1">
    <location>
        <begin position="1"/>
        <end position="30"/>
    </location>
</feature>
<sequence>MAGNSRIFFSLWLTAIALVLSEWKFEGSEAIKINKKCQPGEEYGCVGKHPVPECGENKCGVEIRRVECAKICRKGCWCKGKMYRRKRDNKCVPKHECLM</sequence>
<feature type="chain" id="PRO_5003981991" evidence="1">
    <location>
        <begin position="31"/>
        <end position="99"/>
    </location>
</feature>
<reference evidence="2" key="1">
    <citation type="submission" date="2012-11" db="EMBL/GenBank/DDBJ databases">
        <authorList>
            <person name="Lucero-Rivera Y.E."/>
            <person name="Tovar-Ramirez D."/>
        </authorList>
    </citation>
    <scope>NUCLEOTIDE SEQUENCE</scope>
    <source>
        <tissue evidence="2">Salivary gland</tissue>
    </source>
</reference>
<evidence type="ECO:0000256" key="1">
    <source>
        <dbReference type="SAM" id="SignalP"/>
    </source>
</evidence>
<proteinExistence type="evidence at transcript level"/>